<keyword evidence="1" id="KW-0175">Coiled coil</keyword>
<dbReference type="InterPro" id="IPR032071">
    <property type="entry name" value="DUF4806"/>
</dbReference>
<reference evidence="4" key="1">
    <citation type="submission" date="2025-08" db="UniProtKB">
        <authorList>
            <consortium name="RefSeq"/>
        </authorList>
    </citation>
    <scope>IDENTIFICATION</scope>
    <source>
        <strain evidence="4">Aabys</strain>
        <tissue evidence="4">Whole body</tissue>
    </source>
</reference>
<proteinExistence type="predicted"/>
<evidence type="ECO:0000259" key="2">
    <source>
        <dbReference type="Pfam" id="PF16064"/>
    </source>
</evidence>
<dbReference type="Proteomes" id="UP001652621">
    <property type="component" value="Unplaced"/>
</dbReference>
<evidence type="ECO:0000256" key="1">
    <source>
        <dbReference type="SAM" id="Coils"/>
    </source>
</evidence>
<accession>A0ABM3VHU9</accession>
<dbReference type="Pfam" id="PF16064">
    <property type="entry name" value="DUF4806"/>
    <property type="match status" value="1"/>
</dbReference>
<evidence type="ECO:0000313" key="3">
    <source>
        <dbReference type="Proteomes" id="UP001652621"/>
    </source>
</evidence>
<name>A0ABM3VHU9_MUSDO</name>
<organism evidence="3 4">
    <name type="scientific">Musca domestica</name>
    <name type="common">House fly</name>
    <dbReference type="NCBI Taxonomy" id="7370"/>
    <lineage>
        <taxon>Eukaryota</taxon>
        <taxon>Metazoa</taxon>
        <taxon>Ecdysozoa</taxon>
        <taxon>Arthropoda</taxon>
        <taxon>Hexapoda</taxon>
        <taxon>Insecta</taxon>
        <taxon>Pterygota</taxon>
        <taxon>Neoptera</taxon>
        <taxon>Endopterygota</taxon>
        <taxon>Diptera</taxon>
        <taxon>Brachycera</taxon>
        <taxon>Muscomorpha</taxon>
        <taxon>Muscoidea</taxon>
        <taxon>Muscidae</taxon>
        <taxon>Musca</taxon>
    </lineage>
</organism>
<dbReference type="GeneID" id="109613859"/>
<evidence type="ECO:0000313" key="4">
    <source>
        <dbReference type="RefSeq" id="XP_058985363.1"/>
    </source>
</evidence>
<gene>
    <name evidence="4" type="primary">LOC109613859</name>
</gene>
<dbReference type="RefSeq" id="XP_058985363.1">
    <property type="nucleotide sequence ID" value="XM_059129380.1"/>
</dbReference>
<protein>
    <submittedName>
        <fullName evidence="4">Uncharacterized protein LOC109613859</fullName>
    </submittedName>
</protein>
<keyword evidence="3" id="KW-1185">Reference proteome</keyword>
<feature type="coiled-coil region" evidence="1">
    <location>
        <begin position="42"/>
        <end position="69"/>
    </location>
</feature>
<sequence length="190" mass="21732">MPLPKRNKQPIPQNSQDDKILQKLNDIYENVQEAFELNGSEISNLNHNVKMLQDLVSNQNEAISALRTEISKLKACSENQYLIITALLSEINVILKTHLTPGLEKQKYKELFPIRTQEELEAVENEINNENVGLMIATIKSILGSGKLQSNFRELIDMPLLLEYNVFGLQGLKRLPNYEKFTGAIYRKFS</sequence>
<feature type="domain" description="DUF4806" evidence="2">
    <location>
        <begin position="112"/>
        <end position="187"/>
    </location>
</feature>